<organism evidence="2 3">
    <name type="scientific">Ganoderma sinense ZZ0214-1</name>
    <dbReference type="NCBI Taxonomy" id="1077348"/>
    <lineage>
        <taxon>Eukaryota</taxon>
        <taxon>Fungi</taxon>
        <taxon>Dikarya</taxon>
        <taxon>Basidiomycota</taxon>
        <taxon>Agaricomycotina</taxon>
        <taxon>Agaricomycetes</taxon>
        <taxon>Polyporales</taxon>
        <taxon>Polyporaceae</taxon>
        <taxon>Ganoderma</taxon>
    </lineage>
</organism>
<evidence type="ECO:0000256" key="1">
    <source>
        <dbReference type="SAM" id="MobiDB-lite"/>
    </source>
</evidence>
<dbReference type="EMBL" id="AYKW01000067">
    <property type="protein sequence ID" value="PIL24292.1"/>
    <property type="molecule type" value="Genomic_DNA"/>
</dbReference>
<feature type="compositionally biased region" description="Polar residues" evidence="1">
    <location>
        <begin position="15"/>
        <end position="26"/>
    </location>
</feature>
<evidence type="ECO:0000313" key="3">
    <source>
        <dbReference type="Proteomes" id="UP000230002"/>
    </source>
</evidence>
<gene>
    <name evidence="2" type="ORF">GSI_14045</name>
</gene>
<sequence>MVHGNTKGSKRAPTRSPSLEQGSSEQIPKKPRMMSEPWDETLPSEDELTPSTVSDKPEASGNTGDNELDGKEPALIPGQIAPDAFQTYDWVTETKKERLRTFLNYEDAVNVRYAVCKVPPDAGWGTSGAAAKTWRHNGEAVTIWIPGICATKWFVDIKGVLPNRVNIGVMPLRDMDNEAALKLLRLCEPSQEPKAGPIYAGKLMSQWVKDDTKPAIMPFTEIYDAREKFRQKKLMRRLPQTTIGHGDIVLIECNLTRFKTAETKDKPEWTEWHTVFELISVCLLEEAPTGTPLPVVTAVKDATDISL</sequence>
<dbReference type="OrthoDB" id="3270460at2759"/>
<reference evidence="2 3" key="1">
    <citation type="journal article" date="2015" name="Sci. Rep.">
        <title>Chromosome-level genome map provides insights into diverse defense mechanisms in the medicinal fungus Ganoderma sinense.</title>
        <authorList>
            <person name="Zhu Y."/>
            <person name="Xu J."/>
            <person name="Sun C."/>
            <person name="Zhou S."/>
            <person name="Xu H."/>
            <person name="Nelson D.R."/>
            <person name="Qian J."/>
            <person name="Song J."/>
            <person name="Luo H."/>
            <person name="Xiang L."/>
            <person name="Li Y."/>
            <person name="Xu Z."/>
            <person name="Ji A."/>
            <person name="Wang L."/>
            <person name="Lu S."/>
            <person name="Hayward A."/>
            <person name="Sun W."/>
            <person name="Li X."/>
            <person name="Schwartz D.C."/>
            <person name="Wang Y."/>
            <person name="Chen S."/>
        </authorList>
    </citation>
    <scope>NUCLEOTIDE SEQUENCE [LARGE SCALE GENOMIC DNA]</scope>
    <source>
        <strain evidence="2 3">ZZ0214-1</strain>
    </source>
</reference>
<proteinExistence type="predicted"/>
<protein>
    <submittedName>
        <fullName evidence="2">Uncharacterized protein</fullName>
    </submittedName>
</protein>
<name>A0A2G8RS10_9APHY</name>
<dbReference type="AlphaFoldDB" id="A0A2G8RS10"/>
<feature type="compositionally biased region" description="Polar residues" evidence="1">
    <location>
        <begin position="49"/>
        <end position="65"/>
    </location>
</feature>
<keyword evidence="3" id="KW-1185">Reference proteome</keyword>
<accession>A0A2G8RS10</accession>
<evidence type="ECO:0000313" key="2">
    <source>
        <dbReference type="EMBL" id="PIL24292.1"/>
    </source>
</evidence>
<feature type="compositionally biased region" description="Acidic residues" evidence="1">
    <location>
        <begin position="37"/>
        <end position="48"/>
    </location>
</feature>
<feature type="region of interest" description="Disordered" evidence="1">
    <location>
        <begin position="1"/>
        <end position="75"/>
    </location>
</feature>
<dbReference type="Proteomes" id="UP000230002">
    <property type="component" value="Unassembled WGS sequence"/>
</dbReference>
<comment type="caution">
    <text evidence="2">The sequence shown here is derived from an EMBL/GenBank/DDBJ whole genome shotgun (WGS) entry which is preliminary data.</text>
</comment>